<evidence type="ECO:0000313" key="3">
    <source>
        <dbReference type="Proteomes" id="UP000036367"/>
    </source>
</evidence>
<gene>
    <name evidence="2" type="ORF">RISK_003368</name>
</gene>
<proteinExistence type="predicted"/>
<name>A0A0J1BDA6_RHOIS</name>
<dbReference type="STRING" id="595434.RISK_003368"/>
<feature type="region of interest" description="Disordered" evidence="1">
    <location>
        <begin position="13"/>
        <end position="101"/>
    </location>
</feature>
<comment type="caution">
    <text evidence="2">The sequence shown here is derived from an EMBL/GenBank/DDBJ whole genome shotgun (WGS) entry which is preliminary data.</text>
</comment>
<feature type="compositionally biased region" description="Polar residues" evidence="1">
    <location>
        <begin position="22"/>
        <end position="36"/>
    </location>
</feature>
<protein>
    <submittedName>
        <fullName evidence="2">Uncharacterized protein</fullName>
    </submittedName>
</protein>
<dbReference type="PATRIC" id="fig|595434.4.peg.3211"/>
<evidence type="ECO:0000313" key="2">
    <source>
        <dbReference type="EMBL" id="KLU04597.1"/>
    </source>
</evidence>
<evidence type="ECO:0000256" key="1">
    <source>
        <dbReference type="SAM" id="MobiDB-lite"/>
    </source>
</evidence>
<feature type="compositionally biased region" description="Basic residues" evidence="1">
    <location>
        <begin position="75"/>
        <end position="89"/>
    </location>
</feature>
<keyword evidence="3" id="KW-1185">Reference proteome</keyword>
<accession>A0A0J1BDA6</accession>
<dbReference type="AlphaFoldDB" id="A0A0J1BDA6"/>
<reference evidence="2" key="1">
    <citation type="submission" date="2015-05" db="EMBL/GenBank/DDBJ databases">
        <title>Permanent draft genome of Rhodopirellula islandicus K833.</title>
        <authorList>
            <person name="Kizina J."/>
            <person name="Richter M."/>
            <person name="Glockner F.O."/>
            <person name="Harder J."/>
        </authorList>
    </citation>
    <scope>NUCLEOTIDE SEQUENCE [LARGE SCALE GENOMIC DNA]</scope>
    <source>
        <strain evidence="2">K833</strain>
    </source>
</reference>
<organism evidence="2 3">
    <name type="scientific">Rhodopirellula islandica</name>
    <dbReference type="NCBI Taxonomy" id="595434"/>
    <lineage>
        <taxon>Bacteria</taxon>
        <taxon>Pseudomonadati</taxon>
        <taxon>Planctomycetota</taxon>
        <taxon>Planctomycetia</taxon>
        <taxon>Pirellulales</taxon>
        <taxon>Pirellulaceae</taxon>
        <taxon>Rhodopirellula</taxon>
    </lineage>
</organism>
<dbReference type="EMBL" id="LECT01000027">
    <property type="protein sequence ID" value="KLU04597.1"/>
    <property type="molecule type" value="Genomic_DNA"/>
</dbReference>
<dbReference type="Proteomes" id="UP000036367">
    <property type="component" value="Unassembled WGS sequence"/>
</dbReference>
<sequence>MFDWGRSSKFRGRTDAIDMRVSTASAHSTNGRSITSRLGRRTSPVHLRKMPPTRSSQDESIVESRKQRPEPFCGLKKRMRRSSPWRKSSRLSGFRRASRNS</sequence>